<protein>
    <submittedName>
        <fullName evidence="2">Uncharacterized protein</fullName>
    </submittedName>
</protein>
<proteinExistence type="predicted"/>
<sequence length="151" mass="16484">MDAREQLRIVESASAAPYVEYPPTPWWYAPAVGGWTAGVVGTFEWWRVNAGLFLGALAALLVVELVFVSWLRRRHGALPFPGRGRPPSEIAAVWRHYLVGLLVVAALVALTWWLTGPAVAAGVAFVLVTLGLAAYERVYARAATEVRSRLS</sequence>
<gene>
    <name evidence="2" type="ORF">SAMN05421812_10687</name>
</gene>
<dbReference type="OrthoDB" id="3701046at2"/>
<keyword evidence="1" id="KW-1133">Transmembrane helix</keyword>
<feature type="transmembrane region" description="Helical" evidence="1">
    <location>
        <begin position="92"/>
        <end position="113"/>
    </location>
</feature>
<name>A0A239MNA6_9ACTN</name>
<keyword evidence="1" id="KW-0472">Membrane</keyword>
<accession>A0A239MNA6</accession>
<organism evidence="2 3">
    <name type="scientific">Asanoa hainanensis</name>
    <dbReference type="NCBI Taxonomy" id="560556"/>
    <lineage>
        <taxon>Bacteria</taxon>
        <taxon>Bacillati</taxon>
        <taxon>Actinomycetota</taxon>
        <taxon>Actinomycetes</taxon>
        <taxon>Micromonosporales</taxon>
        <taxon>Micromonosporaceae</taxon>
        <taxon>Asanoa</taxon>
    </lineage>
</organism>
<evidence type="ECO:0000313" key="3">
    <source>
        <dbReference type="Proteomes" id="UP000198362"/>
    </source>
</evidence>
<dbReference type="Proteomes" id="UP000198362">
    <property type="component" value="Unassembled WGS sequence"/>
</dbReference>
<keyword evidence="3" id="KW-1185">Reference proteome</keyword>
<reference evidence="2 3" key="1">
    <citation type="submission" date="2017-06" db="EMBL/GenBank/DDBJ databases">
        <authorList>
            <person name="Kim H.J."/>
            <person name="Triplett B.A."/>
        </authorList>
    </citation>
    <scope>NUCLEOTIDE SEQUENCE [LARGE SCALE GENOMIC DNA]</scope>
    <source>
        <strain evidence="2 3">CGMCC 4.5593</strain>
    </source>
</reference>
<keyword evidence="1" id="KW-0812">Transmembrane</keyword>
<evidence type="ECO:0000256" key="1">
    <source>
        <dbReference type="SAM" id="Phobius"/>
    </source>
</evidence>
<evidence type="ECO:0000313" key="2">
    <source>
        <dbReference type="EMBL" id="SNT44216.1"/>
    </source>
</evidence>
<dbReference type="AlphaFoldDB" id="A0A239MNA6"/>
<feature type="transmembrane region" description="Helical" evidence="1">
    <location>
        <begin position="119"/>
        <end position="139"/>
    </location>
</feature>
<feature type="transmembrane region" description="Helical" evidence="1">
    <location>
        <begin position="50"/>
        <end position="71"/>
    </location>
</feature>
<dbReference type="RefSeq" id="WP_089249751.1">
    <property type="nucleotide sequence ID" value="NZ_FZPH01000006.1"/>
</dbReference>
<dbReference type="EMBL" id="FZPH01000006">
    <property type="protein sequence ID" value="SNT44216.1"/>
    <property type="molecule type" value="Genomic_DNA"/>
</dbReference>